<dbReference type="Pfam" id="PF05347">
    <property type="entry name" value="Complex1_LYR"/>
    <property type="match status" value="1"/>
</dbReference>
<evidence type="ECO:0000313" key="3">
    <source>
        <dbReference type="Ensembl" id="ENSFCTP00005030037.1"/>
    </source>
</evidence>
<organism evidence="3 4">
    <name type="scientific">Felis catus</name>
    <name type="common">Cat</name>
    <name type="synonym">Felis silvestris catus</name>
    <dbReference type="NCBI Taxonomy" id="9685"/>
    <lineage>
        <taxon>Eukaryota</taxon>
        <taxon>Metazoa</taxon>
        <taxon>Chordata</taxon>
        <taxon>Craniata</taxon>
        <taxon>Vertebrata</taxon>
        <taxon>Euteleostomi</taxon>
        <taxon>Mammalia</taxon>
        <taxon>Eutheria</taxon>
        <taxon>Laurasiatheria</taxon>
        <taxon>Carnivora</taxon>
        <taxon>Feliformia</taxon>
        <taxon>Felidae</taxon>
        <taxon>Felinae</taxon>
        <taxon>Felis</taxon>
    </lineage>
</organism>
<keyword evidence="4" id="KW-1185">Reference proteome</keyword>
<dbReference type="Proteomes" id="UP000823872">
    <property type="component" value="Chromosome C1"/>
</dbReference>
<feature type="domain" description="Complex 1 LYR protein" evidence="2">
    <location>
        <begin position="16"/>
        <end position="64"/>
    </location>
</feature>
<protein>
    <recommendedName>
        <fullName evidence="2">Complex 1 LYR protein domain-containing protein</fullName>
    </recommendedName>
</protein>
<dbReference type="CDD" id="cd20264">
    <property type="entry name" value="Complex1_LYR_LYRM4"/>
    <property type="match status" value="1"/>
</dbReference>
<dbReference type="PANTHER" id="PTHR13166:SF7">
    <property type="entry name" value="LYR MOTIF-CONTAINING PROTEIN 4"/>
    <property type="match status" value="1"/>
</dbReference>
<comment type="similarity">
    <text evidence="1">Belongs to the complex I LYR family.</text>
</comment>
<proteinExistence type="inferred from homology"/>
<reference evidence="3" key="3">
    <citation type="submission" date="2025-09" db="UniProtKB">
        <authorList>
            <consortium name="Ensembl"/>
        </authorList>
    </citation>
    <scope>IDENTIFICATION</scope>
    <source>
        <strain evidence="3">breed Abyssinian</strain>
    </source>
</reference>
<gene>
    <name evidence="3" type="primary">LYRM4</name>
</gene>
<evidence type="ECO:0000259" key="2">
    <source>
        <dbReference type="Pfam" id="PF05347"/>
    </source>
</evidence>
<reference evidence="3" key="2">
    <citation type="submission" date="2025-08" db="UniProtKB">
        <authorList>
            <consortium name="Ensembl"/>
        </authorList>
    </citation>
    <scope>IDENTIFICATION</scope>
    <source>
        <strain evidence="3">breed Abyssinian</strain>
    </source>
</reference>
<evidence type="ECO:0000256" key="1">
    <source>
        <dbReference type="ARBA" id="ARBA00009508"/>
    </source>
</evidence>
<dbReference type="InterPro" id="IPR051522">
    <property type="entry name" value="ISC_assembly_LYR"/>
</dbReference>
<dbReference type="InterPro" id="IPR008011">
    <property type="entry name" value="Complex1_LYR_dom"/>
</dbReference>
<dbReference type="InterPro" id="IPR045297">
    <property type="entry name" value="Complex1_LYR_LYRM4"/>
</dbReference>
<dbReference type="GeneTree" id="ENSGT01000000214902"/>
<sequence length="103" mass="12330">MTASSHALVLDLHWVMLRDSKHFSSYNYRTYVVRRIRDDFIENKKVKDPVEIQTLVNKIREEINEIKTRKRMKPGSGSMKRQTKLINPLVSLIKNRERERYKG</sequence>
<reference evidence="3 4" key="1">
    <citation type="submission" date="2021-02" db="EMBL/GenBank/DDBJ databases">
        <title>Safari Cat Assemblies.</title>
        <authorList>
            <person name="Bredemeyer K.R."/>
            <person name="Murphy W.J."/>
        </authorList>
    </citation>
    <scope>NUCLEOTIDE SEQUENCE [LARGE SCALE GENOMIC DNA]</scope>
</reference>
<dbReference type="PANTHER" id="PTHR13166">
    <property type="entry name" value="PROTEIN C6ORF149"/>
    <property type="match status" value="1"/>
</dbReference>
<name>A0ABI7Y5I3_FELCA</name>
<dbReference type="Ensembl" id="ENSFCTT00005042259.1">
    <property type="protein sequence ID" value="ENSFCTP00005030037.1"/>
    <property type="gene ID" value="ENSFCTG00005014823.1"/>
</dbReference>
<evidence type="ECO:0000313" key="4">
    <source>
        <dbReference type="Proteomes" id="UP000823872"/>
    </source>
</evidence>
<accession>A0ABI7Y5I3</accession>